<reference evidence="2" key="1">
    <citation type="submission" date="2016-01" db="EMBL/GenBank/DDBJ databases">
        <authorList>
            <person name="Peeters C."/>
        </authorList>
    </citation>
    <scope>NUCLEOTIDE SEQUENCE [LARGE SCALE GENOMIC DNA]</scope>
</reference>
<gene>
    <name evidence="1" type="ORF">AWB70_06258</name>
</gene>
<accession>A0A158JCC8</accession>
<evidence type="ECO:0000313" key="1">
    <source>
        <dbReference type="EMBL" id="SAL66193.1"/>
    </source>
</evidence>
<dbReference type="AlphaFoldDB" id="A0A158JCC8"/>
<evidence type="ECO:0000313" key="2">
    <source>
        <dbReference type="Proteomes" id="UP000054740"/>
    </source>
</evidence>
<protein>
    <submittedName>
        <fullName evidence="1">Uncharacterized protein</fullName>
    </submittedName>
</protein>
<organism evidence="1 2">
    <name type="scientific">Caballeronia cordobensis</name>
    <name type="common">Burkholderia cordobensis</name>
    <dbReference type="NCBI Taxonomy" id="1353886"/>
    <lineage>
        <taxon>Bacteria</taxon>
        <taxon>Pseudomonadati</taxon>
        <taxon>Pseudomonadota</taxon>
        <taxon>Betaproteobacteria</taxon>
        <taxon>Burkholderiales</taxon>
        <taxon>Burkholderiaceae</taxon>
        <taxon>Caballeronia</taxon>
    </lineage>
</organism>
<dbReference type="Proteomes" id="UP000054740">
    <property type="component" value="Unassembled WGS sequence"/>
</dbReference>
<proteinExistence type="predicted"/>
<sequence length="83" mass="9233">MSIFGDGGKPGYSGRHHMTLPNVDGQTRAIFALTGLVTLLRLLSDEEQATEAIYRILDHRELSALFCTLEWMARDALVAVEEL</sequence>
<name>A0A158JCC8_CABCO</name>
<dbReference type="EMBL" id="FCNY02000023">
    <property type="protein sequence ID" value="SAL66193.1"/>
    <property type="molecule type" value="Genomic_DNA"/>
</dbReference>
<keyword evidence="2" id="KW-1185">Reference proteome</keyword>